<dbReference type="InterPro" id="IPR027939">
    <property type="entry name" value="NMT1/THI5"/>
</dbReference>
<evidence type="ECO:0000256" key="1">
    <source>
        <dbReference type="SAM" id="SignalP"/>
    </source>
</evidence>
<dbReference type="GO" id="GO:0009228">
    <property type="term" value="P:thiamine biosynthetic process"/>
    <property type="evidence" value="ECO:0007669"/>
    <property type="project" value="InterPro"/>
</dbReference>
<reference evidence="3 4" key="1">
    <citation type="submission" date="2018-05" db="EMBL/GenBank/DDBJ databases">
        <title>Genomic Encyclopedia of Type Strains, Phase IV (KMG-IV): sequencing the most valuable type-strain genomes for metagenomic binning, comparative biology and taxonomic classification.</title>
        <authorList>
            <person name="Goeker M."/>
        </authorList>
    </citation>
    <scope>NUCLEOTIDE SEQUENCE [LARGE SCALE GENOMIC DNA]</scope>
    <source>
        <strain evidence="3 4">DSM 6462</strain>
    </source>
</reference>
<feature type="domain" description="SsuA/THI5-like" evidence="2">
    <location>
        <begin position="45"/>
        <end position="256"/>
    </location>
</feature>
<dbReference type="PANTHER" id="PTHR31528">
    <property type="entry name" value="4-AMINO-5-HYDROXYMETHYL-2-METHYLPYRIMIDINE PHOSPHATE SYNTHASE THI11-RELATED"/>
    <property type="match status" value="1"/>
</dbReference>
<dbReference type="Gene3D" id="3.40.190.10">
    <property type="entry name" value="Periplasmic binding protein-like II"/>
    <property type="match status" value="2"/>
</dbReference>
<dbReference type="Proteomes" id="UP000248021">
    <property type="component" value="Unassembled WGS sequence"/>
</dbReference>
<sequence>MGMIKHTRRGIIALAMGLSMGAVAASPASAQDAVSLRLNWLLSGVHSIFYYGVDKGFYKDEKIDLTIGEGQGSARAVQVTATGGDTFGVADGGSVIAAATRGAPVKSVLGIMNTSPYGMSFRTDSGVKTIKDVEGKTIGATAGEASMALLPAIWKNNGINPSKVRILNVDGPGKLVAILEKRADGILAGLEGQVIILEQRGLDQKVFSFAELGVNTQGLTIVASNNTIETKKDLVQRFVRATVKAMEAAKADPDAAVAAAMKARPEADKGLLKAQLLASIKLIPSPESPNLPIGEMAPADWARTLDLMKSYQDVSTAMTPESFYTNAFVKK</sequence>
<protein>
    <submittedName>
        <fullName evidence="3">NitT/TauT family transport system substrate-binding protein</fullName>
    </submittedName>
</protein>
<dbReference type="InterPro" id="IPR015168">
    <property type="entry name" value="SsuA/THI5"/>
</dbReference>
<organism evidence="3 4">
    <name type="scientific">Chelatococcus asaccharovorans</name>
    <dbReference type="NCBI Taxonomy" id="28210"/>
    <lineage>
        <taxon>Bacteria</taxon>
        <taxon>Pseudomonadati</taxon>
        <taxon>Pseudomonadota</taxon>
        <taxon>Alphaproteobacteria</taxon>
        <taxon>Hyphomicrobiales</taxon>
        <taxon>Chelatococcaceae</taxon>
        <taxon>Chelatococcus</taxon>
    </lineage>
</organism>
<evidence type="ECO:0000259" key="2">
    <source>
        <dbReference type="Pfam" id="PF09084"/>
    </source>
</evidence>
<evidence type="ECO:0000313" key="4">
    <source>
        <dbReference type="Proteomes" id="UP000248021"/>
    </source>
</evidence>
<name>A0A2V3U2Y3_9HYPH</name>
<dbReference type="AlphaFoldDB" id="A0A2V3U2Y3"/>
<comment type="caution">
    <text evidence="3">The sequence shown here is derived from an EMBL/GenBank/DDBJ whole genome shotgun (WGS) entry which is preliminary data.</text>
</comment>
<evidence type="ECO:0000313" key="3">
    <source>
        <dbReference type="EMBL" id="PXW56593.1"/>
    </source>
</evidence>
<dbReference type="RefSeq" id="WP_245449988.1">
    <property type="nucleotide sequence ID" value="NZ_JAHBRY010000001.1"/>
</dbReference>
<feature type="signal peptide" evidence="1">
    <location>
        <begin position="1"/>
        <end position="24"/>
    </location>
</feature>
<dbReference type="SUPFAM" id="SSF53850">
    <property type="entry name" value="Periplasmic binding protein-like II"/>
    <property type="match status" value="1"/>
</dbReference>
<dbReference type="PANTHER" id="PTHR31528:SF15">
    <property type="entry name" value="RIBOFLAVIN-BINDING PROTEIN RIBY"/>
    <property type="match status" value="1"/>
</dbReference>
<accession>A0A2V3U2Y3</accession>
<keyword evidence="4" id="KW-1185">Reference proteome</keyword>
<feature type="chain" id="PRO_5016166619" evidence="1">
    <location>
        <begin position="25"/>
        <end position="331"/>
    </location>
</feature>
<dbReference type="Pfam" id="PF09084">
    <property type="entry name" value="NMT1"/>
    <property type="match status" value="1"/>
</dbReference>
<proteinExistence type="predicted"/>
<keyword evidence="1" id="KW-0732">Signal</keyword>
<dbReference type="EMBL" id="QJJK01000008">
    <property type="protein sequence ID" value="PXW56593.1"/>
    <property type="molecule type" value="Genomic_DNA"/>
</dbReference>
<gene>
    <name evidence="3" type="ORF">C7450_108346</name>
</gene>